<dbReference type="Proteomes" id="UP000482800">
    <property type="component" value="Unassembled WGS sequence"/>
</dbReference>
<accession>A0A6V8KFJ6</accession>
<keyword evidence="2" id="KW-1185">Reference proteome</keyword>
<reference evidence="1 2" key="2">
    <citation type="submission" date="2020-03" db="EMBL/GenBank/DDBJ databases">
        <authorList>
            <person name="Ichikawa N."/>
            <person name="Kimura A."/>
            <person name="Kitahashi Y."/>
            <person name="Uohara A."/>
        </authorList>
    </citation>
    <scope>NUCLEOTIDE SEQUENCE [LARGE SCALE GENOMIC DNA]</scope>
    <source>
        <strain evidence="1 2">NBRC 108639</strain>
    </source>
</reference>
<organism evidence="1 2">
    <name type="scientific">Phytohabitans houttuyneae</name>
    <dbReference type="NCBI Taxonomy" id="1076126"/>
    <lineage>
        <taxon>Bacteria</taxon>
        <taxon>Bacillati</taxon>
        <taxon>Actinomycetota</taxon>
        <taxon>Actinomycetes</taxon>
        <taxon>Micromonosporales</taxon>
        <taxon>Micromonosporaceae</taxon>
    </lineage>
</organism>
<dbReference type="EMBL" id="BLPF01000001">
    <property type="protein sequence ID" value="GFJ80477.1"/>
    <property type="molecule type" value="Genomic_DNA"/>
</dbReference>
<comment type="caution">
    <text evidence="1">The sequence shown here is derived from an EMBL/GenBank/DDBJ whole genome shotgun (WGS) entry which is preliminary data.</text>
</comment>
<reference evidence="1 2" key="1">
    <citation type="submission" date="2020-03" db="EMBL/GenBank/DDBJ databases">
        <title>Whole genome shotgun sequence of Phytohabitans houttuyneae NBRC 108639.</title>
        <authorList>
            <person name="Komaki H."/>
            <person name="Tamura T."/>
        </authorList>
    </citation>
    <scope>NUCLEOTIDE SEQUENCE [LARGE SCALE GENOMIC DNA]</scope>
    <source>
        <strain evidence="1 2">NBRC 108639</strain>
    </source>
</reference>
<dbReference type="AlphaFoldDB" id="A0A6V8KFJ6"/>
<sequence length="84" mass="7916">MGDDSLGDGGVKVTVGAGEIGSIGRTAANLAAAAAGSPRHQAPSGPSDAHGLLPAALLGRGVSPGCGVDPVTTFIGQRQGAPTA</sequence>
<proteinExistence type="predicted"/>
<protein>
    <submittedName>
        <fullName evidence="1">Uncharacterized protein</fullName>
    </submittedName>
</protein>
<evidence type="ECO:0000313" key="2">
    <source>
        <dbReference type="Proteomes" id="UP000482800"/>
    </source>
</evidence>
<gene>
    <name evidence="1" type="ORF">Phou_046570</name>
</gene>
<evidence type="ECO:0000313" key="1">
    <source>
        <dbReference type="EMBL" id="GFJ80477.1"/>
    </source>
</evidence>
<name>A0A6V8KFJ6_9ACTN</name>